<name>A0A1J4U0V2_9BACT</name>
<evidence type="ECO:0008006" key="3">
    <source>
        <dbReference type="Google" id="ProtNLM"/>
    </source>
</evidence>
<dbReference type="EMBL" id="MNVB01000071">
    <property type="protein sequence ID" value="OIO15943.1"/>
    <property type="molecule type" value="Genomic_DNA"/>
</dbReference>
<dbReference type="InterPro" id="IPR003615">
    <property type="entry name" value="HNH_nuc"/>
</dbReference>
<dbReference type="AlphaFoldDB" id="A0A1J4U0V2"/>
<protein>
    <recommendedName>
        <fullName evidence="3">Restriction endonuclease</fullName>
    </recommendedName>
</protein>
<proteinExistence type="predicted"/>
<comment type="caution">
    <text evidence="1">The sequence shown here is derived from an EMBL/GenBank/DDBJ whole genome shotgun (WGS) entry which is preliminary data.</text>
</comment>
<gene>
    <name evidence="1" type="ORF">AUJ29_03290</name>
</gene>
<evidence type="ECO:0000313" key="1">
    <source>
        <dbReference type="EMBL" id="OIO15943.1"/>
    </source>
</evidence>
<dbReference type="Proteomes" id="UP000182465">
    <property type="component" value="Unassembled WGS sequence"/>
</dbReference>
<evidence type="ECO:0000313" key="2">
    <source>
        <dbReference type="Proteomes" id="UP000182465"/>
    </source>
</evidence>
<organism evidence="1 2">
    <name type="scientific">Candidatus Kuenenbacteria bacterium CG1_02_38_13</name>
    <dbReference type="NCBI Taxonomy" id="1805235"/>
    <lineage>
        <taxon>Bacteria</taxon>
        <taxon>Candidatus Kueneniibacteriota</taxon>
    </lineage>
</organism>
<reference evidence="1 2" key="1">
    <citation type="journal article" date="2016" name="Environ. Microbiol.">
        <title>Genomic resolution of a cold subsurface aquifer community provides metabolic insights for novel microbes adapted to high CO concentrations.</title>
        <authorList>
            <person name="Probst A.J."/>
            <person name="Castelle C.J."/>
            <person name="Singh A."/>
            <person name="Brown C.T."/>
            <person name="Anantharaman K."/>
            <person name="Sharon I."/>
            <person name="Hug L.A."/>
            <person name="Burstein D."/>
            <person name="Emerson J.B."/>
            <person name="Thomas B.C."/>
            <person name="Banfield J.F."/>
        </authorList>
    </citation>
    <scope>NUCLEOTIDE SEQUENCE [LARGE SCALE GENOMIC DNA]</scope>
    <source>
        <strain evidence="1">CG1_02_38_13</strain>
    </source>
</reference>
<accession>A0A1J4U0V2</accession>
<dbReference type="CDD" id="cd00085">
    <property type="entry name" value="HNHc"/>
    <property type="match status" value="1"/>
</dbReference>
<sequence>MSTTEYTEQILSEILSIDKDNLFLNYIVKRLRDNKYRGWHISQHNRYDMSDIEIILRNIQKVVGTNSFAIPPGDYDRNAVLTGDFQNFQTIVNNINSEMGRGTINSLKKNFFPDMEGMGFLIREKIKPSKTSRPVLYGRLTPSAIEFIEATTLIEKYKKFTDGIDKLFGSKISELAEMIHLSDYVNDAISIYEFMFIFSDNAENLDKIELLDSYRSLKKHERTKVIELVKKYAEPDNFEGNKTTQRDFHNWKNQAQQIMGLIKTTVYFEVDQNKFFRLNVGTTGFFQEPTKRSVIPKREYFTFHNVEKRDKFELHHIVPISSARNKEEAKMVDNHINLIYIHRGRHKRITQNEDKNVVLTIDPNEAIFSDFEEKDIVKTENEKDALYTKETNKIEKIAKYNDGLLKSIFDFEKQQ</sequence>